<dbReference type="AlphaFoldDB" id="A0A6S6YMT5"/>
<dbReference type="Gene3D" id="2.40.50.100">
    <property type="match status" value="1"/>
</dbReference>
<proteinExistence type="inferred from homology"/>
<dbReference type="InterPro" id="IPR058792">
    <property type="entry name" value="Beta-barrel_RND_2"/>
</dbReference>
<organism evidence="4 5">
    <name type="scientific">Achromobacter pestifer</name>
    <dbReference type="NCBI Taxonomy" id="1353889"/>
    <lineage>
        <taxon>Bacteria</taxon>
        <taxon>Pseudomonadati</taxon>
        <taxon>Pseudomonadota</taxon>
        <taxon>Betaproteobacteria</taxon>
        <taxon>Burkholderiales</taxon>
        <taxon>Alcaligenaceae</taxon>
        <taxon>Achromobacter</taxon>
    </lineage>
</organism>
<evidence type="ECO:0000259" key="3">
    <source>
        <dbReference type="Pfam" id="PF25954"/>
    </source>
</evidence>
<keyword evidence="5" id="KW-1185">Reference proteome</keyword>
<dbReference type="EMBL" id="CADIJX010000001">
    <property type="protein sequence ID" value="CAB3628965.1"/>
    <property type="molecule type" value="Genomic_DNA"/>
</dbReference>
<sequence>MSQHSESPRARRAANRRLALATLLGLAAIGGLYLYDAQRKAAIAAQTAAVADPAPVPVVVALARSQTVPQRLQAIGTVVADQQVLVASEISGRITAIHFASGQHVTAGMPLVQLNDGPIQRELERHRASAMLARANLARAKRLHGQTMSSAEYEQHVAAYAQSRAQVAQSEEDAAHRLVRAPFTGTLGLRQVNLGQYVEAGTPLATLTDTRVLHVDFTLPDRHRSALLLGLDVSIASSAGAPLAGKLTAIDPQGNAGDRTVQLRATLGADAAGTLWPGAYAPVTVTLPSAPVTITVPAAAVQSSLSGDTVFAVQGSGKDARARLISVQTGARQDGVVALSATALRDGDLVVIAGQLNIQDGSPVLARHAD</sequence>
<dbReference type="Gene3D" id="2.40.420.20">
    <property type="match status" value="1"/>
</dbReference>
<dbReference type="Pfam" id="PF25917">
    <property type="entry name" value="BSH_RND"/>
    <property type="match status" value="1"/>
</dbReference>
<dbReference type="RefSeq" id="WP_175173112.1">
    <property type="nucleotide sequence ID" value="NZ_CADIJX010000001.1"/>
</dbReference>
<dbReference type="InterPro" id="IPR058625">
    <property type="entry name" value="MdtA-like_BSH"/>
</dbReference>
<feature type="domain" description="CusB-like beta-barrel" evidence="3">
    <location>
        <begin position="232"/>
        <end position="286"/>
    </location>
</feature>
<evidence type="ECO:0000256" key="1">
    <source>
        <dbReference type="ARBA" id="ARBA00009477"/>
    </source>
</evidence>
<dbReference type="Pfam" id="PF25954">
    <property type="entry name" value="Beta-barrel_RND_2"/>
    <property type="match status" value="1"/>
</dbReference>
<comment type="similarity">
    <text evidence="1">Belongs to the membrane fusion protein (MFP) (TC 8.A.1) family.</text>
</comment>
<dbReference type="Gene3D" id="2.40.30.170">
    <property type="match status" value="1"/>
</dbReference>
<dbReference type="Proteomes" id="UP000494108">
    <property type="component" value="Unassembled WGS sequence"/>
</dbReference>
<feature type="domain" description="Multidrug resistance protein MdtA-like barrel-sandwich hybrid" evidence="2">
    <location>
        <begin position="83"/>
        <end position="209"/>
    </location>
</feature>
<dbReference type="GO" id="GO:0015562">
    <property type="term" value="F:efflux transmembrane transporter activity"/>
    <property type="evidence" value="ECO:0007669"/>
    <property type="project" value="TreeGrafter"/>
</dbReference>
<dbReference type="PANTHER" id="PTHR30469">
    <property type="entry name" value="MULTIDRUG RESISTANCE PROTEIN MDTA"/>
    <property type="match status" value="1"/>
</dbReference>
<name>A0A6S6YMT5_9BURK</name>
<dbReference type="InterPro" id="IPR006143">
    <property type="entry name" value="RND_pump_MFP"/>
</dbReference>
<dbReference type="NCBIfam" id="TIGR01730">
    <property type="entry name" value="RND_mfp"/>
    <property type="match status" value="1"/>
</dbReference>
<accession>A0A6S6YMT5</accession>
<gene>
    <name evidence="4" type="primary">mdtA_1</name>
    <name evidence="4" type="ORF">LMG3431_00799</name>
</gene>
<evidence type="ECO:0000313" key="5">
    <source>
        <dbReference type="Proteomes" id="UP000494108"/>
    </source>
</evidence>
<dbReference type="Gene3D" id="1.10.287.470">
    <property type="entry name" value="Helix hairpin bin"/>
    <property type="match status" value="1"/>
</dbReference>
<dbReference type="SUPFAM" id="SSF111369">
    <property type="entry name" value="HlyD-like secretion proteins"/>
    <property type="match status" value="1"/>
</dbReference>
<reference evidence="4 5" key="1">
    <citation type="submission" date="2020-04" db="EMBL/GenBank/DDBJ databases">
        <authorList>
            <person name="De Canck E."/>
        </authorList>
    </citation>
    <scope>NUCLEOTIDE SEQUENCE [LARGE SCALE GENOMIC DNA]</scope>
    <source>
        <strain evidence="4 5">LMG 3431</strain>
    </source>
</reference>
<evidence type="ECO:0000313" key="4">
    <source>
        <dbReference type="EMBL" id="CAB3628965.1"/>
    </source>
</evidence>
<dbReference type="PANTHER" id="PTHR30469:SF29">
    <property type="entry name" value="BLR2860 PROTEIN"/>
    <property type="match status" value="1"/>
</dbReference>
<evidence type="ECO:0000259" key="2">
    <source>
        <dbReference type="Pfam" id="PF25917"/>
    </source>
</evidence>
<protein>
    <submittedName>
        <fullName evidence="4">Multidrug resistance protein MdtA</fullName>
    </submittedName>
</protein>
<dbReference type="GO" id="GO:1990281">
    <property type="term" value="C:efflux pump complex"/>
    <property type="evidence" value="ECO:0007669"/>
    <property type="project" value="TreeGrafter"/>
</dbReference>